<dbReference type="Proteomes" id="UP001318040">
    <property type="component" value="Chromosome 52"/>
</dbReference>
<dbReference type="SUPFAM" id="SSF56854">
    <property type="entry name" value="Bcl-2 inhibitors of programmed cell death"/>
    <property type="match status" value="1"/>
</dbReference>
<dbReference type="SMART" id="SM00337">
    <property type="entry name" value="BCL"/>
    <property type="match status" value="1"/>
</dbReference>
<reference evidence="6" key="1">
    <citation type="submission" date="2025-08" db="UniProtKB">
        <authorList>
            <consortium name="RefSeq"/>
        </authorList>
    </citation>
    <scope>IDENTIFICATION</scope>
    <source>
        <tissue evidence="6">Sperm</tissue>
    </source>
</reference>
<dbReference type="InterPro" id="IPR046371">
    <property type="entry name" value="Bcl-2_BH1-3"/>
</dbReference>
<dbReference type="InterPro" id="IPR036834">
    <property type="entry name" value="Bcl-2-like_sf"/>
</dbReference>
<evidence type="ECO:0000313" key="5">
    <source>
        <dbReference type="Proteomes" id="UP001318040"/>
    </source>
</evidence>
<dbReference type="GO" id="GO:0001836">
    <property type="term" value="P:release of cytochrome c from mitochondria"/>
    <property type="evidence" value="ECO:0007669"/>
    <property type="project" value="TreeGrafter"/>
</dbReference>
<feature type="domain" description="Bcl-2 Bcl-2 homology region 1-3" evidence="4">
    <location>
        <begin position="117"/>
        <end position="220"/>
    </location>
</feature>
<dbReference type="KEGG" id="pmrn:116953652"/>
<proteinExistence type="inferred from homology"/>
<evidence type="ECO:0000256" key="2">
    <source>
        <dbReference type="ARBA" id="ARBA00022703"/>
    </source>
</evidence>
<evidence type="ECO:0000259" key="4">
    <source>
        <dbReference type="SMART" id="SM00337"/>
    </source>
</evidence>
<keyword evidence="2" id="KW-0053">Apoptosis</keyword>
<dbReference type="GO" id="GO:0005741">
    <property type="term" value="C:mitochondrial outer membrane"/>
    <property type="evidence" value="ECO:0007669"/>
    <property type="project" value="TreeGrafter"/>
</dbReference>
<dbReference type="GO" id="GO:0008630">
    <property type="term" value="P:intrinsic apoptotic signaling pathway in response to DNA damage"/>
    <property type="evidence" value="ECO:0007669"/>
    <property type="project" value="TreeGrafter"/>
</dbReference>
<evidence type="ECO:0000313" key="6">
    <source>
        <dbReference type="RefSeq" id="XP_032829936.1"/>
    </source>
</evidence>
<dbReference type="InterPro" id="IPR002475">
    <property type="entry name" value="Bcl2-like"/>
</dbReference>
<dbReference type="PROSITE" id="PS50062">
    <property type="entry name" value="BCL2_FAMILY"/>
    <property type="match status" value="1"/>
</dbReference>
<comment type="similarity">
    <text evidence="1">Belongs to the Bcl-2 family.</text>
</comment>
<dbReference type="PRINTS" id="PR01862">
    <property type="entry name" value="BCL2FAMILY"/>
</dbReference>
<keyword evidence="5" id="KW-1185">Reference proteome</keyword>
<dbReference type="PANTHER" id="PTHR11256">
    <property type="entry name" value="BCL-2 RELATED"/>
    <property type="match status" value="1"/>
</dbReference>
<evidence type="ECO:0000256" key="1">
    <source>
        <dbReference type="ARBA" id="ARBA00009458"/>
    </source>
</evidence>
<evidence type="ECO:0000256" key="3">
    <source>
        <dbReference type="SAM" id="MobiDB-lite"/>
    </source>
</evidence>
<dbReference type="InterPro" id="IPR026298">
    <property type="entry name" value="Bcl-2_fam"/>
</dbReference>
<dbReference type="PANTHER" id="PTHR11256:SF46">
    <property type="entry name" value="INDUCED MYELOID LEUKEMIA CELL DIFFERENTIATION PROTEIN MCL-1"/>
    <property type="match status" value="1"/>
</dbReference>
<dbReference type="PROSITE" id="PS01080">
    <property type="entry name" value="BH1"/>
    <property type="match status" value="1"/>
</dbReference>
<dbReference type="Pfam" id="PF00452">
    <property type="entry name" value="Bcl-2"/>
    <property type="match status" value="1"/>
</dbReference>
<sequence length="265" mass="27810">MVADGTHAGIFAADRLQQQGAGSPPNSPSPRDNDTATAPAIGEACGAPPPTTPATSADSVSHSAADIQATRSGGSRPYNDDALTVETANFITGYMAHLTPTEQPPHQQQLSSASELLKSMGDSLLEQHRAAISGMVSRVEAQTDPEELRGSALGVAREMFSDGHMNWGRVVALVVFCALLVKRLKASGRLSDAEARAVADEVAAFLVSSRKAWFVQQGGWNGFVREFERETPDSALKNTLMAVAGFGAMTALAALGVRKILSGFC</sequence>
<dbReference type="GO" id="GO:0051400">
    <property type="term" value="F:BH domain binding"/>
    <property type="evidence" value="ECO:0007669"/>
    <property type="project" value="TreeGrafter"/>
</dbReference>
<dbReference type="RefSeq" id="XP_032829936.1">
    <property type="nucleotide sequence ID" value="XM_032974045.1"/>
</dbReference>
<dbReference type="AlphaFoldDB" id="A0AAJ7U780"/>
<dbReference type="GO" id="GO:0015267">
    <property type="term" value="F:channel activity"/>
    <property type="evidence" value="ECO:0007669"/>
    <property type="project" value="TreeGrafter"/>
</dbReference>
<protein>
    <submittedName>
        <fullName evidence="6">Anti-apoptotic protein NR13-like</fullName>
    </submittedName>
</protein>
<accession>A0AAJ7U780</accession>
<name>A0AAJ7U780_PETMA</name>
<organism evidence="5 6">
    <name type="scientific">Petromyzon marinus</name>
    <name type="common">Sea lamprey</name>
    <dbReference type="NCBI Taxonomy" id="7757"/>
    <lineage>
        <taxon>Eukaryota</taxon>
        <taxon>Metazoa</taxon>
        <taxon>Chordata</taxon>
        <taxon>Craniata</taxon>
        <taxon>Vertebrata</taxon>
        <taxon>Cyclostomata</taxon>
        <taxon>Hyperoartia</taxon>
        <taxon>Petromyzontiformes</taxon>
        <taxon>Petromyzontidae</taxon>
        <taxon>Petromyzon</taxon>
    </lineage>
</organism>
<gene>
    <name evidence="6" type="primary">LOC116953652</name>
</gene>
<dbReference type="Gene3D" id="1.10.437.10">
    <property type="entry name" value="Blc2-like"/>
    <property type="match status" value="1"/>
</dbReference>
<dbReference type="GeneID" id="116953652"/>
<feature type="region of interest" description="Disordered" evidence="3">
    <location>
        <begin position="1"/>
        <end position="80"/>
    </location>
</feature>
<dbReference type="GO" id="GO:0008053">
    <property type="term" value="P:mitochondrial fusion"/>
    <property type="evidence" value="ECO:0007669"/>
    <property type="project" value="TreeGrafter"/>
</dbReference>
<dbReference type="GO" id="GO:0042981">
    <property type="term" value="P:regulation of apoptotic process"/>
    <property type="evidence" value="ECO:0007669"/>
    <property type="project" value="InterPro"/>
</dbReference>
<dbReference type="CDD" id="cd06845">
    <property type="entry name" value="Bcl-2_like"/>
    <property type="match status" value="1"/>
</dbReference>
<dbReference type="InterPro" id="IPR020717">
    <property type="entry name" value="Bcl2_BH1_motif_CS"/>
</dbReference>
<dbReference type="GO" id="GO:0097192">
    <property type="term" value="P:extrinsic apoptotic signaling pathway in absence of ligand"/>
    <property type="evidence" value="ECO:0007669"/>
    <property type="project" value="TreeGrafter"/>
</dbReference>